<evidence type="ECO:0008006" key="5">
    <source>
        <dbReference type="Google" id="ProtNLM"/>
    </source>
</evidence>
<comment type="caution">
    <text evidence="3">The sequence shown here is derived from an EMBL/GenBank/DDBJ whole genome shotgun (WGS) entry which is preliminary data.</text>
</comment>
<gene>
    <name evidence="3" type="ORF">AK830_g702</name>
</gene>
<dbReference type="EMBL" id="LKCW01000004">
    <property type="protein sequence ID" value="KPM45821.1"/>
    <property type="molecule type" value="Genomic_DNA"/>
</dbReference>
<dbReference type="PANTHER" id="PTHR24320:SF272">
    <property type="entry name" value="NAD(P)-BINDING ROSSMANN-FOLD SUPERFAMILY PROTEIN"/>
    <property type="match status" value="1"/>
</dbReference>
<dbReference type="GO" id="GO:0016491">
    <property type="term" value="F:oxidoreductase activity"/>
    <property type="evidence" value="ECO:0007669"/>
    <property type="project" value="UniProtKB-KW"/>
</dbReference>
<evidence type="ECO:0000256" key="1">
    <source>
        <dbReference type="ARBA" id="ARBA00006484"/>
    </source>
</evidence>
<evidence type="ECO:0000256" key="2">
    <source>
        <dbReference type="ARBA" id="ARBA00023002"/>
    </source>
</evidence>
<organism evidence="3 4">
    <name type="scientific">Neonectria ditissima</name>
    <dbReference type="NCBI Taxonomy" id="78410"/>
    <lineage>
        <taxon>Eukaryota</taxon>
        <taxon>Fungi</taxon>
        <taxon>Dikarya</taxon>
        <taxon>Ascomycota</taxon>
        <taxon>Pezizomycotina</taxon>
        <taxon>Sordariomycetes</taxon>
        <taxon>Hypocreomycetidae</taxon>
        <taxon>Hypocreales</taxon>
        <taxon>Nectriaceae</taxon>
        <taxon>Neonectria</taxon>
    </lineage>
</organism>
<dbReference type="Gene3D" id="3.40.50.720">
    <property type="entry name" value="NAD(P)-binding Rossmann-like Domain"/>
    <property type="match status" value="1"/>
</dbReference>
<evidence type="ECO:0000313" key="3">
    <source>
        <dbReference type="EMBL" id="KPM45821.1"/>
    </source>
</evidence>
<keyword evidence="2" id="KW-0560">Oxidoreductase</keyword>
<protein>
    <recommendedName>
        <fullName evidence="5">Oxidoreductase</fullName>
    </recommendedName>
</protein>
<name>A0A0P7BKN4_9HYPO</name>
<proteinExistence type="inferred from homology"/>
<dbReference type="Pfam" id="PF00106">
    <property type="entry name" value="adh_short"/>
    <property type="match status" value="1"/>
</dbReference>
<evidence type="ECO:0000313" key="4">
    <source>
        <dbReference type="Proteomes" id="UP000050424"/>
    </source>
</evidence>
<dbReference type="STRING" id="78410.A0A0P7BKN4"/>
<dbReference type="OrthoDB" id="191139at2759"/>
<comment type="similarity">
    <text evidence="1">Belongs to the short-chain dehydrogenases/reductases (SDR) family.</text>
</comment>
<dbReference type="InterPro" id="IPR002347">
    <property type="entry name" value="SDR_fam"/>
</dbReference>
<sequence length="341" mass="36251">MSDQFKPYAKQFASPAGPGDARPTALQIIRDNHLVGKWDGKVALVTGGTSGLGLETVRALLATGADVFVTARDLAKAQKVVDDILKASTSGGKLEVIEMDMNSLESVKKAAEAFLAKSSKLNILVNNAGVMATPEGTKTNDGFEAQFGVNHLAHFALTAKLLPALLSSSTPAFNSRVVALTSAAHRYSAINWEDVNMAQNYDPWVSYGQSKTANIWTANYIDRVYGPRGVHALAVHPGGSLTGLHQNVPPEMQAEWQKDATMMASMMTPEQGAATSTWAATAPVWEGRGGKYLSNCTVGEVAKDIASVLDPGYGPHAFDEDGEKRLWALSSELTGMAVGEE</sequence>
<keyword evidence="4" id="KW-1185">Reference proteome</keyword>
<dbReference type="PANTHER" id="PTHR24320">
    <property type="entry name" value="RETINOL DEHYDROGENASE"/>
    <property type="match status" value="1"/>
</dbReference>
<reference evidence="3 4" key="1">
    <citation type="submission" date="2015-09" db="EMBL/GenBank/DDBJ databases">
        <title>Draft genome of a European isolate of the apple canker pathogen Neonectria ditissima.</title>
        <authorList>
            <person name="Gomez-Cortecero A."/>
            <person name="Harrison R.J."/>
            <person name="Armitage A.D."/>
        </authorList>
    </citation>
    <scope>NUCLEOTIDE SEQUENCE [LARGE SCALE GENOMIC DNA]</scope>
    <source>
        <strain evidence="3 4">R09/05</strain>
    </source>
</reference>
<dbReference type="InterPro" id="IPR036291">
    <property type="entry name" value="NAD(P)-bd_dom_sf"/>
</dbReference>
<dbReference type="Proteomes" id="UP000050424">
    <property type="component" value="Unassembled WGS sequence"/>
</dbReference>
<accession>A0A0P7BKN4</accession>
<dbReference type="PRINTS" id="PR00081">
    <property type="entry name" value="GDHRDH"/>
</dbReference>
<dbReference type="AlphaFoldDB" id="A0A0P7BKN4"/>
<dbReference type="SUPFAM" id="SSF51735">
    <property type="entry name" value="NAD(P)-binding Rossmann-fold domains"/>
    <property type="match status" value="1"/>
</dbReference>